<evidence type="ECO:0000256" key="11">
    <source>
        <dbReference type="SAM" id="MobiDB-lite"/>
    </source>
</evidence>
<evidence type="ECO:0000256" key="2">
    <source>
        <dbReference type="ARBA" id="ARBA00006656"/>
    </source>
</evidence>
<dbReference type="EMBL" id="JAFJMO010000002">
    <property type="protein sequence ID" value="KAJ8284713.1"/>
    <property type="molecule type" value="Genomic_DNA"/>
</dbReference>
<dbReference type="GO" id="GO:0005615">
    <property type="term" value="C:extracellular space"/>
    <property type="evidence" value="ECO:0007669"/>
    <property type="project" value="UniProtKB-KW"/>
</dbReference>
<evidence type="ECO:0000313" key="14">
    <source>
        <dbReference type="EMBL" id="KAJ8284713.1"/>
    </source>
</evidence>
<keyword evidence="5" id="KW-0165">Cleavage on pair of basic residues</keyword>
<keyword evidence="4" id="KW-0964">Secreted</keyword>
<dbReference type="OrthoDB" id="5987191at2759"/>
<evidence type="ECO:0000256" key="3">
    <source>
        <dbReference type="ARBA" id="ARBA00022514"/>
    </source>
</evidence>
<dbReference type="GO" id="GO:0030509">
    <property type="term" value="P:BMP signaling pathway"/>
    <property type="evidence" value="ECO:0007669"/>
    <property type="project" value="TreeGrafter"/>
</dbReference>
<feature type="domain" description="TGF-beta family profile" evidence="13">
    <location>
        <begin position="724"/>
        <end position="835"/>
    </location>
</feature>
<dbReference type="InterPro" id="IPR001839">
    <property type="entry name" value="TGF-b_C"/>
</dbReference>
<dbReference type="InterPro" id="IPR017948">
    <property type="entry name" value="TGFb_CS"/>
</dbReference>
<dbReference type="PROSITE" id="PS00250">
    <property type="entry name" value="TGF_BETA_1"/>
    <property type="match status" value="2"/>
</dbReference>
<dbReference type="FunFam" id="2.10.90.10:FF:000001">
    <property type="entry name" value="Bone morphogenetic protein 4"/>
    <property type="match status" value="1"/>
</dbReference>
<proteinExistence type="inferred from homology"/>
<protein>
    <recommendedName>
        <fullName evidence="13">TGF-beta family profile domain-containing protein</fullName>
    </recommendedName>
</protein>
<dbReference type="PROSITE" id="PS51362">
    <property type="entry name" value="TGF_BETA_2"/>
    <property type="match status" value="2"/>
</dbReference>
<feature type="signal peptide" evidence="12">
    <location>
        <begin position="1"/>
        <end position="22"/>
    </location>
</feature>
<dbReference type="Pfam" id="PF00019">
    <property type="entry name" value="TGF_beta"/>
    <property type="match status" value="2"/>
</dbReference>
<sequence length="835" mass="94520">MSVIFVFLLLVSLCLKSRLGTAASEDAIINGQDSGVFDAADGQTWDTSTTDRSVRDMVSIHMFKLYDKYNKELNRPRDGNTVRSLKASADIATQDFYRFNLTSITESEEILSATVHFFFNQRPLQHSWSCKRFRTSSCRHQHLQQLPPFYLIFRATSPNNSHGTLLGNITFFPHKRGTWQSKDISHIVKEARKMSEPIVRVKFSSLAGYQGHQDHISPSNLPYVLVFANDQAISEPNSVAATLQRYDPFPLGEAPTRSPNTFPDARVRRDTHVRDPVQDNELPEVDYRTLKNGELWERAYLPPKPKSSTKESQRRGSGEPQVLSFDEKTMKKARRRQWSEPRVCARRYLKVDFADVGWSEWIIAPKSFDAFYCSGTCGFPLPKILRPSNHATIQSIVKAVGITPGIPEPCCVPDKMSSQSVLFLDEAKNMVLKIYPNILVVSVGYGRCKTLASPAAKEEAEDFFHSAEEDLTVEEDENAQERQGNFSEGTKEEFFHKLNLTGVTQEHSRIDPPQFMIELYNRYASNKSSMPRSDVIRSFLLQEQGVFENQPQHHEEITTAELRLFTLLEERSAVRAAARATIKVYAVEHGGAGLNLRFLSSGDAEGSCHSWEAFNITDAVQGWLRSGGGANELEVHVERRGCREIHGGGLDISLSLKGNSSAALVVFSDDLGSRKKESENELRDMMAHEEEGMFSEMDIQAGNRHNGEIPPEVLAGIQPDVHLRERRQVRRDYCRRTSLRVNFKDIGWDKWIVAPMEYEAFECKGLCYFPLTDDLTPSKHAVIQTLVNLRNPKKANMACCVPTKLDPITVLYQEKDIITVRQMYEEMQVAACGCR</sequence>
<evidence type="ECO:0000256" key="12">
    <source>
        <dbReference type="SAM" id="SignalP"/>
    </source>
</evidence>
<gene>
    <name evidence="14" type="ORF">COCON_G00035630</name>
</gene>
<feature type="compositionally biased region" description="Basic and acidic residues" evidence="11">
    <location>
        <begin position="308"/>
        <end position="317"/>
    </location>
</feature>
<dbReference type="SMART" id="SM00204">
    <property type="entry name" value="TGFB"/>
    <property type="match status" value="2"/>
</dbReference>
<dbReference type="AlphaFoldDB" id="A0A9Q1I7Q6"/>
<dbReference type="PANTHER" id="PTHR11848:SF157">
    <property type="entry name" value="GROWTH_DIFFERENTIATION FACTOR 2"/>
    <property type="match status" value="1"/>
</dbReference>
<comment type="subcellular location">
    <subcellularLocation>
        <location evidence="1">Secreted</location>
    </subcellularLocation>
</comment>
<keyword evidence="8" id="KW-1015">Disulfide bond</keyword>
<accession>A0A9Q1I7Q6</accession>
<evidence type="ECO:0000256" key="8">
    <source>
        <dbReference type="ARBA" id="ARBA00023157"/>
    </source>
</evidence>
<dbReference type="FunFam" id="2.10.90.10:FF:000008">
    <property type="entry name" value="Bone morphogenetic protein 3"/>
    <property type="match status" value="1"/>
</dbReference>
<dbReference type="InterPro" id="IPR015615">
    <property type="entry name" value="TGF-beta-rel"/>
</dbReference>
<evidence type="ECO:0000256" key="9">
    <source>
        <dbReference type="ARBA" id="ARBA00023180"/>
    </source>
</evidence>
<dbReference type="PANTHER" id="PTHR11848">
    <property type="entry name" value="TGF-BETA FAMILY"/>
    <property type="match status" value="1"/>
</dbReference>
<keyword evidence="6 12" id="KW-0732">Signal</keyword>
<evidence type="ECO:0000256" key="6">
    <source>
        <dbReference type="ARBA" id="ARBA00022729"/>
    </source>
</evidence>
<comment type="caution">
    <text evidence="14">The sequence shown here is derived from an EMBL/GenBank/DDBJ whole genome shotgun (WGS) entry which is preliminary data.</text>
</comment>
<dbReference type="Gene3D" id="2.60.120.970">
    <property type="match status" value="1"/>
</dbReference>
<keyword evidence="3" id="KW-0202">Cytokine</keyword>
<evidence type="ECO:0000259" key="13">
    <source>
        <dbReference type="PROSITE" id="PS51362"/>
    </source>
</evidence>
<evidence type="ECO:0000256" key="1">
    <source>
        <dbReference type="ARBA" id="ARBA00004613"/>
    </source>
</evidence>
<organism evidence="14 15">
    <name type="scientific">Conger conger</name>
    <name type="common">Conger eel</name>
    <name type="synonym">Muraena conger</name>
    <dbReference type="NCBI Taxonomy" id="82655"/>
    <lineage>
        <taxon>Eukaryota</taxon>
        <taxon>Metazoa</taxon>
        <taxon>Chordata</taxon>
        <taxon>Craniata</taxon>
        <taxon>Vertebrata</taxon>
        <taxon>Euteleostomi</taxon>
        <taxon>Actinopterygii</taxon>
        <taxon>Neopterygii</taxon>
        <taxon>Teleostei</taxon>
        <taxon>Anguilliformes</taxon>
        <taxon>Congridae</taxon>
        <taxon>Conger</taxon>
    </lineage>
</organism>
<keyword evidence="9" id="KW-0325">Glycoprotein</keyword>
<dbReference type="InterPro" id="IPR001111">
    <property type="entry name" value="TGF-b_propeptide"/>
</dbReference>
<dbReference type="SUPFAM" id="SSF57501">
    <property type="entry name" value="Cystine-knot cytokines"/>
    <property type="match status" value="2"/>
</dbReference>
<dbReference type="Gene3D" id="2.10.90.10">
    <property type="entry name" value="Cystine-knot cytokines"/>
    <property type="match status" value="2"/>
</dbReference>
<evidence type="ECO:0000256" key="5">
    <source>
        <dbReference type="ARBA" id="ARBA00022685"/>
    </source>
</evidence>
<reference evidence="14" key="1">
    <citation type="journal article" date="2023" name="Science">
        <title>Genome structures resolve the early diversification of teleost fishes.</title>
        <authorList>
            <person name="Parey E."/>
            <person name="Louis A."/>
            <person name="Montfort J."/>
            <person name="Bouchez O."/>
            <person name="Roques C."/>
            <person name="Iampietro C."/>
            <person name="Lluch J."/>
            <person name="Castinel A."/>
            <person name="Donnadieu C."/>
            <person name="Desvignes T."/>
            <person name="Floi Bucao C."/>
            <person name="Jouanno E."/>
            <person name="Wen M."/>
            <person name="Mejri S."/>
            <person name="Dirks R."/>
            <person name="Jansen H."/>
            <person name="Henkel C."/>
            <person name="Chen W.J."/>
            <person name="Zahm M."/>
            <person name="Cabau C."/>
            <person name="Klopp C."/>
            <person name="Thompson A.W."/>
            <person name="Robinson-Rechavi M."/>
            <person name="Braasch I."/>
            <person name="Lecointre G."/>
            <person name="Bobe J."/>
            <person name="Postlethwait J.H."/>
            <person name="Berthelot C."/>
            <person name="Roest Crollius H."/>
            <person name="Guiguen Y."/>
        </authorList>
    </citation>
    <scope>NUCLEOTIDE SEQUENCE</scope>
    <source>
        <strain evidence="14">Concon-B</strain>
    </source>
</reference>
<comment type="similarity">
    <text evidence="2 10">Belongs to the TGF-beta family.</text>
</comment>
<evidence type="ECO:0000256" key="10">
    <source>
        <dbReference type="RuleBase" id="RU000354"/>
    </source>
</evidence>
<keyword evidence="15" id="KW-1185">Reference proteome</keyword>
<name>A0A9Q1I7Q6_CONCO</name>
<evidence type="ECO:0000256" key="4">
    <source>
        <dbReference type="ARBA" id="ARBA00022525"/>
    </source>
</evidence>
<keyword evidence="7 10" id="KW-0339">Growth factor</keyword>
<dbReference type="Proteomes" id="UP001152803">
    <property type="component" value="Unassembled WGS sequence"/>
</dbReference>
<dbReference type="GO" id="GO:0005125">
    <property type="term" value="F:cytokine activity"/>
    <property type="evidence" value="ECO:0007669"/>
    <property type="project" value="UniProtKB-KW"/>
</dbReference>
<feature type="domain" description="TGF-beta family profile" evidence="13">
    <location>
        <begin position="333"/>
        <end position="446"/>
    </location>
</feature>
<dbReference type="InterPro" id="IPR029034">
    <property type="entry name" value="Cystine-knot_cytokine"/>
</dbReference>
<evidence type="ECO:0000313" key="15">
    <source>
        <dbReference type="Proteomes" id="UP001152803"/>
    </source>
</evidence>
<feature type="chain" id="PRO_5040143318" description="TGF-beta family profile domain-containing protein" evidence="12">
    <location>
        <begin position="23"/>
        <end position="835"/>
    </location>
</feature>
<evidence type="ECO:0000256" key="7">
    <source>
        <dbReference type="ARBA" id="ARBA00023030"/>
    </source>
</evidence>
<dbReference type="Pfam" id="PF00688">
    <property type="entry name" value="TGFb_propeptide"/>
    <property type="match status" value="1"/>
</dbReference>
<feature type="region of interest" description="Disordered" evidence="11">
    <location>
        <begin position="298"/>
        <end position="328"/>
    </location>
</feature>
<dbReference type="GO" id="GO:0008083">
    <property type="term" value="F:growth factor activity"/>
    <property type="evidence" value="ECO:0007669"/>
    <property type="project" value="UniProtKB-KW"/>
</dbReference>
<dbReference type="GO" id="GO:0035239">
    <property type="term" value="P:tube morphogenesis"/>
    <property type="evidence" value="ECO:0007669"/>
    <property type="project" value="UniProtKB-ARBA"/>
</dbReference>